<dbReference type="EMBL" id="VZAH01000100">
    <property type="protein sequence ID" value="MQP14834.1"/>
    <property type="molecule type" value="Genomic_DNA"/>
</dbReference>
<accession>A0A646FUW7</accession>
<name>A0A646FUW7_9BACT</name>
<dbReference type="Proteomes" id="UP000477980">
    <property type="component" value="Unassembled WGS sequence"/>
</dbReference>
<evidence type="ECO:0000313" key="1">
    <source>
        <dbReference type="EMBL" id="MQN12851.1"/>
    </source>
</evidence>
<dbReference type="RefSeq" id="WP_153089854.1">
    <property type="nucleotide sequence ID" value="NZ_CP134816.1"/>
</dbReference>
<comment type="caution">
    <text evidence="2">The sequence shown here is derived from an EMBL/GenBank/DDBJ whole genome shotgun (WGS) entry which is preliminary data.</text>
</comment>
<dbReference type="EMBL" id="VZCW01000216">
    <property type="protein sequence ID" value="MQN12851.1"/>
    <property type="molecule type" value="Genomic_DNA"/>
</dbReference>
<evidence type="ECO:0008006" key="5">
    <source>
        <dbReference type="Google" id="ProtNLM"/>
    </source>
</evidence>
<evidence type="ECO:0000313" key="3">
    <source>
        <dbReference type="Proteomes" id="UP000442105"/>
    </source>
</evidence>
<organism evidence="2 4">
    <name type="scientific">Segatella copri</name>
    <dbReference type="NCBI Taxonomy" id="165179"/>
    <lineage>
        <taxon>Bacteria</taxon>
        <taxon>Pseudomonadati</taxon>
        <taxon>Bacteroidota</taxon>
        <taxon>Bacteroidia</taxon>
        <taxon>Bacteroidales</taxon>
        <taxon>Prevotellaceae</taxon>
        <taxon>Segatella</taxon>
    </lineage>
</organism>
<protein>
    <recommendedName>
        <fullName evidence="5">Dephospho-CoA kinase</fullName>
    </recommendedName>
</protein>
<evidence type="ECO:0000313" key="4">
    <source>
        <dbReference type="Proteomes" id="UP000477980"/>
    </source>
</evidence>
<proteinExistence type="predicted"/>
<dbReference type="Proteomes" id="UP000442105">
    <property type="component" value="Unassembled WGS sequence"/>
</dbReference>
<dbReference type="OrthoDB" id="9802731at2"/>
<sequence length="73" mass="8552">MAATVLNSTQVHLLQMFQVDDSQKGLEELKELLYSYYSKKMDESLNELWDSGVLDQKRLDEINNMDLHKLEMS</sequence>
<evidence type="ECO:0000313" key="2">
    <source>
        <dbReference type="EMBL" id="MQP14834.1"/>
    </source>
</evidence>
<gene>
    <name evidence="2" type="ORF">F7D25_10545</name>
    <name evidence="1" type="ORF">F7D95_08450</name>
</gene>
<reference evidence="3 4" key="1">
    <citation type="submission" date="2019-09" db="EMBL/GenBank/DDBJ databases">
        <title>Distinct polysaccharide growth profiles of human intestinal Prevotella copri isolates.</title>
        <authorList>
            <person name="Fehlner-Peach H."/>
            <person name="Magnabosco C."/>
            <person name="Raghavan V."/>
            <person name="Scher J.U."/>
            <person name="Tett A."/>
            <person name="Cox L.M."/>
            <person name="Gottsegen C."/>
            <person name="Watters A."/>
            <person name="Wiltshire- Gordon J.D."/>
            <person name="Segata N."/>
            <person name="Bonneau R."/>
            <person name="Littman D.R."/>
        </authorList>
    </citation>
    <scope>NUCLEOTIDE SEQUENCE [LARGE SCALE GENOMIC DNA]</scope>
    <source>
        <strain evidence="2">IAA917</strain>
        <strain evidence="4">iAA917</strain>
        <strain evidence="1">IAQ1179</strain>
        <strain evidence="3">iAQ1179</strain>
    </source>
</reference>
<dbReference type="AlphaFoldDB" id="A0A646FUW7"/>